<keyword evidence="7 9" id="KW-0472">Membrane</keyword>
<evidence type="ECO:0000256" key="3">
    <source>
        <dbReference type="ARBA" id="ARBA00022519"/>
    </source>
</evidence>
<evidence type="ECO:0000256" key="1">
    <source>
        <dbReference type="ARBA" id="ARBA00004370"/>
    </source>
</evidence>
<dbReference type="EMBL" id="JACNFK010000029">
    <property type="protein sequence ID" value="MBC8519901.1"/>
    <property type="molecule type" value="Genomic_DNA"/>
</dbReference>
<dbReference type="AlphaFoldDB" id="A0A8J6TQF4"/>
<protein>
    <submittedName>
        <fullName evidence="11">FtsQ-type POTRA domain-containing protein</fullName>
    </submittedName>
</protein>
<evidence type="ECO:0000256" key="5">
    <source>
        <dbReference type="ARBA" id="ARBA00022692"/>
    </source>
</evidence>
<dbReference type="InterPro" id="IPR026579">
    <property type="entry name" value="FtsQ"/>
</dbReference>
<proteinExistence type="predicted"/>
<dbReference type="Proteomes" id="UP000654401">
    <property type="component" value="Unassembled WGS sequence"/>
</dbReference>
<evidence type="ECO:0000313" key="12">
    <source>
        <dbReference type="Proteomes" id="UP000654401"/>
    </source>
</evidence>
<feature type="transmembrane region" description="Helical" evidence="9">
    <location>
        <begin position="26"/>
        <end position="45"/>
    </location>
</feature>
<dbReference type="PROSITE" id="PS51779">
    <property type="entry name" value="POTRA"/>
    <property type="match status" value="1"/>
</dbReference>
<evidence type="ECO:0000256" key="2">
    <source>
        <dbReference type="ARBA" id="ARBA00022475"/>
    </source>
</evidence>
<dbReference type="InterPro" id="IPR013685">
    <property type="entry name" value="POTRA_FtsQ_type"/>
</dbReference>
<dbReference type="Pfam" id="PF03799">
    <property type="entry name" value="FtsQ_DivIB_C"/>
    <property type="match status" value="1"/>
</dbReference>
<feature type="domain" description="POTRA" evidence="10">
    <location>
        <begin position="63"/>
        <end position="132"/>
    </location>
</feature>
<keyword evidence="4" id="KW-0132">Cell division</keyword>
<keyword evidence="2" id="KW-1003">Cell membrane</keyword>
<keyword evidence="5 9" id="KW-0812">Transmembrane</keyword>
<name>A0A8J6TQF4_9GAMM</name>
<dbReference type="InterPro" id="IPR034746">
    <property type="entry name" value="POTRA"/>
</dbReference>
<dbReference type="GO" id="GO:0090529">
    <property type="term" value="P:cell septum assembly"/>
    <property type="evidence" value="ECO:0007669"/>
    <property type="project" value="InterPro"/>
</dbReference>
<evidence type="ECO:0000256" key="8">
    <source>
        <dbReference type="ARBA" id="ARBA00023306"/>
    </source>
</evidence>
<accession>A0A8J6TQF4</accession>
<evidence type="ECO:0000313" key="11">
    <source>
        <dbReference type="EMBL" id="MBC8519901.1"/>
    </source>
</evidence>
<dbReference type="InterPro" id="IPR005548">
    <property type="entry name" value="Cell_div_FtsQ/DivIB_C"/>
</dbReference>
<evidence type="ECO:0000256" key="9">
    <source>
        <dbReference type="SAM" id="Phobius"/>
    </source>
</evidence>
<keyword evidence="8" id="KW-0131">Cell cycle</keyword>
<gene>
    <name evidence="11" type="ORF">H8D24_05800</name>
</gene>
<keyword evidence="6 9" id="KW-1133">Transmembrane helix</keyword>
<evidence type="ECO:0000259" key="10">
    <source>
        <dbReference type="PROSITE" id="PS51779"/>
    </source>
</evidence>
<evidence type="ECO:0000256" key="6">
    <source>
        <dbReference type="ARBA" id="ARBA00022989"/>
    </source>
</evidence>
<dbReference type="PANTHER" id="PTHR35851">
    <property type="entry name" value="CELL DIVISION PROTEIN FTSQ"/>
    <property type="match status" value="1"/>
</dbReference>
<dbReference type="Gene3D" id="3.40.50.11690">
    <property type="entry name" value="Cell division protein FtsQ/DivIB"/>
    <property type="match status" value="1"/>
</dbReference>
<organism evidence="11 12">
    <name type="scientific">Candidatus Thiopontia autotrophica</name>
    <dbReference type="NCBI Taxonomy" id="2841688"/>
    <lineage>
        <taxon>Bacteria</taxon>
        <taxon>Pseudomonadati</taxon>
        <taxon>Pseudomonadota</taxon>
        <taxon>Gammaproteobacteria</taxon>
        <taxon>Candidatus Thiopontia</taxon>
    </lineage>
</organism>
<evidence type="ECO:0000256" key="4">
    <source>
        <dbReference type="ARBA" id="ARBA00022618"/>
    </source>
</evidence>
<dbReference type="Gene3D" id="3.10.20.310">
    <property type="entry name" value="membrane protein fhac"/>
    <property type="match status" value="1"/>
</dbReference>
<comment type="caution">
    <text evidence="11">The sequence shown here is derived from an EMBL/GenBank/DDBJ whole genome shotgun (WGS) entry which is preliminary data.</text>
</comment>
<dbReference type="Pfam" id="PF08478">
    <property type="entry name" value="POTRA_1"/>
    <property type="match status" value="1"/>
</dbReference>
<dbReference type="GO" id="GO:0016020">
    <property type="term" value="C:membrane"/>
    <property type="evidence" value="ECO:0007669"/>
    <property type="project" value="UniProtKB-SubCell"/>
</dbReference>
<comment type="subcellular location">
    <subcellularLocation>
        <location evidence="1">Membrane</location>
    </subcellularLocation>
</comment>
<sequence>MSSVVRRDREKKNRLRGTTKELRHPFLSRVSVVVLLLLLSAAFYLSRNGAVDMKTLTPEHQLSQVKKVAVYGDLDHVKVDQIQILVREASRDGMLALDLLHLRDLLQELPWIYLVKVRKVWPETVEVWLREQSASVSWGSTGYLNLNGEFFSADGILLDHLGLPVISSQHDDTEAVYRQFVRLSALLDGSGQKIRKMVVDKRGSIYLYLENGLELNLGRRAMEHRLARWSSQSPVIMSHLNGEVKIVDLRYEQGMAIQLGDSNNIERNGEKL</sequence>
<evidence type="ECO:0000256" key="7">
    <source>
        <dbReference type="ARBA" id="ARBA00023136"/>
    </source>
</evidence>
<dbReference type="InterPro" id="IPR045335">
    <property type="entry name" value="FtsQ_C_sf"/>
</dbReference>
<reference evidence="11 12" key="1">
    <citation type="submission" date="2020-08" db="EMBL/GenBank/DDBJ databases">
        <title>Bridging the membrane lipid divide: bacteria of the FCB group superphylum have the potential to synthesize archaeal ether lipids.</title>
        <authorList>
            <person name="Villanueva L."/>
            <person name="Von Meijenfeldt F.A.B."/>
            <person name="Westbye A.B."/>
            <person name="Yadav S."/>
            <person name="Hopmans E.C."/>
            <person name="Dutilh B.E."/>
            <person name="Sinninghe Damste J.S."/>
        </authorList>
    </citation>
    <scope>NUCLEOTIDE SEQUENCE [LARGE SCALE GENOMIC DNA]</scope>
    <source>
        <strain evidence="11">NIOZ-UU100</strain>
    </source>
</reference>
<keyword evidence="3" id="KW-0997">Cell inner membrane</keyword>
<dbReference type="PANTHER" id="PTHR35851:SF1">
    <property type="entry name" value="CELL DIVISION PROTEIN FTSQ"/>
    <property type="match status" value="1"/>
</dbReference>